<evidence type="ECO:0000313" key="2">
    <source>
        <dbReference type="Proteomes" id="UP000193450"/>
    </source>
</evidence>
<reference evidence="1 2" key="1">
    <citation type="submission" date="2016-11" db="EMBL/GenBank/DDBJ databases">
        <title>Trade-off between light-utilization and light-protection in marine flavobacteria.</title>
        <authorList>
            <person name="Kumagai Y."/>
        </authorList>
    </citation>
    <scope>NUCLEOTIDE SEQUENCE [LARGE SCALE GENOMIC DNA]</scope>
    <source>
        <strain evidence="1 2">NBRC 107125</strain>
    </source>
</reference>
<dbReference type="RefSeq" id="WP_085757293.1">
    <property type="nucleotide sequence ID" value="NZ_CP019343.1"/>
</dbReference>
<dbReference type="STRING" id="716816.BST96_03150"/>
<organism evidence="1 2">
    <name type="scientific">Oceanicoccus sagamiensis</name>
    <dbReference type="NCBI Taxonomy" id="716816"/>
    <lineage>
        <taxon>Bacteria</taxon>
        <taxon>Pseudomonadati</taxon>
        <taxon>Pseudomonadota</taxon>
        <taxon>Gammaproteobacteria</taxon>
        <taxon>Cellvibrionales</taxon>
        <taxon>Spongiibacteraceae</taxon>
        <taxon>Oceanicoccus</taxon>
    </lineage>
</organism>
<name>A0A1X9N4Y3_9GAMM</name>
<keyword evidence="2" id="KW-1185">Reference proteome</keyword>
<dbReference type="KEGG" id="osg:BST96_03150"/>
<dbReference type="EMBL" id="CP019343">
    <property type="protein sequence ID" value="ARN73188.1"/>
    <property type="molecule type" value="Genomic_DNA"/>
</dbReference>
<evidence type="ECO:0008006" key="3">
    <source>
        <dbReference type="Google" id="ProtNLM"/>
    </source>
</evidence>
<dbReference type="Proteomes" id="UP000193450">
    <property type="component" value="Chromosome"/>
</dbReference>
<proteinExistence type="predicted"/>
<sequence length="69" mass="7649">MGTLDNKLQRGRPAGPTELVRSHRLVTFVTEAEFDRMSQLASADNKSLSATAYDLLMHGLRTTSKIDNN</sequence>
<gene>
    <name evidence="1" type="ORF">BST96_03150</name>
</gene>
<evidence type="ECO:0000313" key="1">
    <source>
        <dbReference type="EMBL" id="ARN73188.1"/>
    </source>
</evidence>
<protein>
    <recommendedName>
        <fullName evidence="3">CopG family transcriptional regulator</fullName>
    </recommendedName>
</protein>
<accession>A0A1X9N4Y3</accession>
<dbReference type="AlphaFoldDB" id="A0A1X9N4Y3"/>